<sequence>MQAKDVLADGFGRIEGLVRRAVEGADDTALTRRLDPDANTLAWLAWHIAREQDGQIAPLAGTEQVWTSREWSTRFALPFDDSAIGYGHTSDEVAQVVAPAELLLGYLADATAASLAYVERLADDDLDVVVDESWNPPVTLGVRLVSVLGDAFEHAGQAAYLRGVLDRTAR</sequence>
<dbReference type="EMBL" id="BJLQ01000062">
    <property type="protein sequence ID" value="GEA85929.1"/>
    <property type="molecule type" value="Genomic_DNA"/>
</dbReference>
<organism evidence="1 2">
    <name type="scientific">Cellulomonas gelida</name>
    <dbReference type="NCBI Taxonomy" id="1712"/>
    <lineage>
        <taxon>Bacteria</taxon>
        <taxon>Bacillati</taxon>
        <taxon>Actinomycetota</taxon>
        <taxon>Actinomycetes</taxon>
        <taxon>Micrococcales</taxon>
        <taxon>Cellulomonadaceae</taxon>
        <taxon>Cellulomonas</taxon>
    </lineage>
</organism>
<keyword evidence="2" id="KW-1185">Reference proteome</keyword>
<evidence type="ECO:0008006" key="3">
    <source>
        <dbReference type="Google" id="ProtNLM"/>
    </source>
</evidence>
<dbReference type="NCBIfam" id="NF047843">
    <property type="entry name" value="MST_Rv0443"/>
    <property type="match status" value="1"/>
</dbReference>
<evidence type="ECO:0000313" key="1">
    <source>
        <dbReference type="EMBL" id="GEA85929.1"/>
    </source>
</evidence>
<dbReference type="OrthoDB" id="2363925at2"/>
<dbReference type="Gene3D" id="1.20.120.450">
    <property type="entry name" value="dinb family like domain"/>
    <property type="match status" value="1"/>
</dbReference>
<reference evidence="1 2" key="1">
    <citation type="submission" date="2019-06" db="EMBL/GenBank/DDBJ databases">
        <title>Whole genome shotgun sequence of Cellulomonas gelida NBRC 3748.</title>
        <authorList>
            <person name="Hosoyama A."/>
            <person name="Uohara A."/>
            <person name="Ohji S."/>
            <person name="Ichikawa N."/>
        </authorList>
    </citation>
    <scope>NUCLEOTIDE SEQUENCE [LARGE SCALE GENOMIC DNA]</scope>
    <source>
        <strain evidence="1 2">NBRC 3748</strain>
    </source>
</reference>
<accession>A0A4Y3KNF0</accession>
<proteinExistence type="predicted"/>
<dbReference type="Pfam" id="PF04978">
    <property type="entry name" value="MST"/>
    <property type="match status" value="1"/>
</dbReference>
<comment type="caution">
    <text evidence="1">The sequence shown here is derived from an EMBL/GenBank/DDBJ whole genome shotgun (WGS) entry which is preliminary data.</text>
</comment>
<gene>
    <name evidence="1" type="ORF">CGE01nite_31800</name>
</gene>
<name>A0A4Y3KNF0_9CELL</name>
<dbReference type="SUPFAM" id="SSF109854">
    <property type="entry name" value="DinB/YfiT-like putative metalloenzymes"/>
    <property type="match status" value="1"/>
</dbReference>
<protein>
    <recommendedName>
        <fullName evidence="3">DUF664 domain-containing protein</fullName>
    </recommendedName>
</protein>
<dbReference type="Proteomes" id="UP000320461">
    <property type="component" value="Unassembled WGS sequence"/>
</dbReference>
<dbReference type="InterPro" id="IPR034660">
    <property type="entry name" value="DinB/YfiT-like"/>
</dbReference>
<dbReference type="InterPro" id="IPR007061">
    <property type="entry name" value="MST-like"/>
</dbReference>
<dbReference type="AlphaFoldDB" id="A0A4Y3KNF0"/>
<dbReference type="RefSeq" id="WP_141371703.1">
    <property type="nucleotide sequence ID" value="NZ_BJLQ01000062.1"/>
</dbReference>
<evidence type="ECO:0000313" key="2">
    <source>
        <dbReference type="Proteomes" id="UP000320461"/>
    </source>
</evidence>